<dbReference type="InterPro" id="IPR016088">
    <property type="entry name" value="Chalcone_isomerase_3-sand"/>
</dbReference>
<evidence type="ECO:0000256" key="7">
    <source>
        <dbReference type="RuleBase" id="RU361158"/>
    </source>
</evidence>
<organism evidence="10">
    <name type="scientific">Brassica napus</name>
    <name type="common">Rape</name>
    <dbReference type="NCBI Taxonomy" id="3708"/>
    <lineage>
        <taxon>Eukaryota</taxon>
        <taxon>Viridiplantae</taxon>
        <taxon>Streptophyta</taxon>
        <taxon>Embryophyta</taxon>
        <taxon>Tracheophyta</taxon>
        <taxon>Spermatophyta</taxon>
        <taxon>Magnoliopsida</taxon>
        <taxon>eudicotyledons</taxon>
        <taxon>Gunneridae</taxon>
        <taxon>Pentapetalae</taxon>
        <taxon>rosids</taxon>
        <taxon>malvids</taxon>
        <taxon>Brassicales</taxon>
        <taxon>Brassicaceae</taxon>
        <taxon>Brassiceae</taxon>
        <taxon>Brassica</taxon>
    </lineage>
</organism>
<evidence type="ECO:0000256" key="1">
    <source>
        <dbReference type="ARBA" id="ARBA00004966"/>
    </source>
</evidence>
<dbReference type="PANTHER" id="PTHR28039:SF8">
    <property type="entry name" value="CHALCONE--FLAVANONE ISOMERASE 1-RELATED"/>
    <property type="match status" value="1"/>
</dbReference>
<feature type="region of interest" description="Disordered" evidence="8">
    <location>
        <begin position="67"/>
        <end position="95"/>
    </location>
</feature>
<dbReference type="Gene3D" id="1.10.890.20">
    <property type="match status" value="1"/>
</dbReference>
<accession>A0A078K0E0</accession>
<evidence type="ECO:0000256" key="6">
    <source>
        <dbReference type="ARBA" id="ARBA00034056"/>
    </source>
</evidence>
<evidence type="ECO:0000259" key="9">
    <source>
        <dbReference type="Pfam" id="PF02431"/>
    </source>
</evidence>
<dbReference type="GO" id="GO:0009813">
    <property type="term" value="P:flavonoid biosynthetic process"/>
    <property type="evidence" value="ECO:0007669"/>
    <property type="project" value="UniProtKB-UniPathway"/>
</dbReference>
<dbReference type="AlphaFoldDB" id="A0A078K0E0"/>
<evidence type="ECO:0000256" key="2">
    <source>
        <dbReference type="ARBA" id="ARBA00007166"/>
    </source>
</evidence>
<dbReference type="Gramene" id="CDY71367">
    <property type="protein sequence ID" value="CDY71367"/>
    <property type="gene ID" value="GSBRNA2T00014393001"/>
</dbReference>
<comment type="catalytic activity">
    <reaction evidence="6">
        <text>a chalcone = a flavanone.</text>
        <dbReference type="EC" id="5.5.1.6"/>
    </reaction>
</comment>
<evidence type="ECO:0000256" key="3">
    <source>
        <dbReference type="ARBA" id="ARBA00023235"/>
    </source>
</evidence>
<evidence type="ECO:0000256" key="5">
    <source>
        <dbReference type="ARBA" id="ARBA00025429"/>
    </source>
</evidence>
<dbReference type="InterPro" id="IPR016089">
    <property type="entry name" value="Chalcone_isomerase_bundle_sf"/>
</dbReference>
<name>A0A078K0E0_BRANA</name>
<dbReference type="SUPFAM" id="SSF54626">
    <property type="entry name" value="Chalcone isomerase"/>
    <property type="match status" value="1"/>
</dbReference>
<keyword evidence="3" id="KW-0413">Isomerase</keyword>
<dbReference type="PaxDb" id="3708-A0A078K0E0"/>
<dbReference type="STRING" id="3708.A0A078K0E0"/>
<dbReference type="UniPathway" id="UPA00154"/>
<gene>
    <name evidence="10" type="primary">BnaAnng37160D</name>
    <name evidence="10" type="ORF">GSBRNA2T00014393001</name>
</gene>
<comment type="similarity">
    <text evidence="2 7">Belongs to the chalcone isomerase family.</text>
</comment>
<dbReference type="InterPro" id="IPR044164">
    <property type="entry name" value="CFI"/>
</dbReference>
<dbReference type="OMA" id="CCELKCL"/>
<protein>
    <recommendedName>
        <fullName evidence="7">Chalcone-flavonone isomerase family protein</fullName>
    </recommendedName>
</protein>
<evidence type="ECO:0000256" key="4">
    <source>
        <dbReference type="ARBA" id="ARBA00023241"/>
    </source>
</evidence>
<comment type="function">
    <text evidence="5">Catalyzes the intramolecular cyclization of bicyclic chalcones into tricyclic (S)-flavanones. Responsible for the isomerization of 4,2',4',6'-tetrahydroxychalcone (also termed chalcone) into naringenin.</text>
</comment>
<proteinExistence type="inferred from homology"/>
<reference evidence="10" key="2">
    <citation type="submission" date="2014-06" db="EMBL/GenBank/DDBJ databases">
        <authorList>
            <person name="Genoscope - CEA"/>
        </authorList>
    </citation>
    <scope>NUCLEOTIDE SEQUENCE</scope>
</reference>
<dbReference type="EMBL" id="LK045547">
    <property type="protein sequence ID" value="CDY71367.1"/>
    <property type="molecule type" value="Genomic_DNA"/>
</dbReference>
<evidence type="ECO:0000313" key="10">
    <source>
        <dbReference type="EMBL" id="CDY71367.1"/>
    </source>
</evidence>
<sequence length="95" mass="10278">MTSLCCELKCLQIAFSKDDSIPKTGKAVIENKLLAEAVLESIIGKKGVSPGARLSLAERLSQLMKENKVEKDATKTDNQDEANDVSLGDKLAKEN</sequence>
<dbReference type="PANTHER" id="PTHR28039">
    <property type="entry name" value="CHALCONE--FLAVONONE ISOMERASE 1-RELATED"/>
    <property type="match status" value="1"/>
</dbReference>
<reference evidence="10" key="1">
    <citation type="journal article" date="2014" name="Science">
        <title>Plant genetics. Early allopolyploid evolution in the post-Neolithic Brassica napus oilseed genome.</title>
        <authorList>
            <person name="Chalhoub B."/>
            <person name="Denoeud F."/>
            <person name="Liu S."/>
            <person name="Parkin I.A."/>
            <person name="Tang H."/>
            <person name="Wang X."/>
            <person name="Chiquet J."/>
            <person name="Belcram H."/>
            <person name="Tong C."/>
            <person name="Samans B."/>
            <person name="Correa M."/>
            <person name="Da Silva C."/>
            <person name="Just J."/>
            <person name="Falentin C."/>
            <person name="Koh C.S."/>
            <person name="Le Clainche I."/>
            <person name="Bernard M."/>
            <person name="Bento P."/>
            <person name="Noel B."/>
            <person name="Labadie K."/>
            <person name="Alberti A."/>
            <person name="Charles M."/>
            <person name="Arnaud D."/>
            <person name="Guo H."/>
            <person name="Daviaud C."/>
            <person name="Alamery S."/>
            <person name="Jabbari K."/>
            <person name="Zhao M."/>
            <person name="Edger P.P."/>
            <person name="Chelaifa H."/>
            <person name="Tack D."/>
            <person name="Lassalle G."/>
            <person name="Mestiri I."/>
            <person name="Schnel N."/>
            <person name="Le Paslier M.C."/>
            <person name="Fan G."/>
            <person name="Renault V."/>
            <person name="Bayer P.E."/>
            <person name="Golicz A.A."/>
            <person name="Manoli S."/>
            <person name="Lee T.H."/>
            <person name="Thi V.H."/>
            <person name="Chalabi S."/>
            <person name="Hu Q."/>
            <person name="Fan C."/>
            <person name="Tollenaere R."/>
            <person name="Lu Y."/>
            <person name="Battail C."/>
            <person name="Shen J."/>
            <person name="Sidebottom C.H."/>
            <person name="Wang X."/>
            <person name="Canaguier A."/>
            <person name="Chauveau A."/>
            <person name="Berard A."/>
            <person name="Deniot G."/>
            <person name="Guan M."/>
            <person name="Liu Z."/>
            <person name="Sun F."/>
            <person name="Lim Y.P."/>
            <person name="Lyons E."/>
            <person name="Town C.D."/>
            <person name="Bancroft I."/>
            <person name="Wang X."/>
            <person name="Meng J."/>
            <person name="Ma J."/>
            <person name="Pires J.C."/>
            <person name="King G.J."/>
            <person name="Brunel D."/>
            <person name="Delourme R."/>
            <person name="Renard M."/>
            <person name="Aury J.M."/>
            <person name="Adams K.L."/>
            <person name="Batley J."/>
            <person name="Snowdon R.J."/>
            <person name="Tost J."/>
            <person name="Edwards D."/>
            <person name="Zhou Y."/>
            <person name="Hua W."/>
            <person name="Sharpe A.G."/>
            <person name="Paterson A.H."/>
            <person name="Guan C."/>
            <person name="Wincker P."/>
        </authorList>
    </citation>
    <scope>NUCLEOTIDE SEQUENCE [LARGE SCALE GENOMIC DNA]</scope>
</reference>
<dbReference type="Pfam" id="PF02431">
    <property type="entry name" value="Chalcone"/>
    <property type="match status" value="1"/>
</dbReference>
<feature type="domain" description="Chalcone isomerase" evidence="9">
    <location>
        <begin position="9"/>
        <end position="63"/>
    </location>
</feature>
<comment type="pathway">
    <text evidence="1">Secondary metabolite biosynthesis; flavonoid biosynthesis.</text>
</comment>
<dbReference type="GO" id="GO:0045430">
    <property type="term" value="F:chalcone isomerase activity"/>
    <property type="evidence" value="ECO:0007669"/>
    <property type="project" value="UniProtKB-EC"/>
</dbReference>
<evidence type="ECO:0000256" key="8">
    <source>
        <dbReference type="SAM" id="MobiDB-lite"/>
    </source>
</evidence>
<keyword evidence="4" id="KW-0284">Flavonoid biosynthesis</keyword>
<feature type="compositionally biased region" description="Basic and acidic residues" evidence="8">
    <location>
        <begin position="67"/>
        <end position="78"/>
    </location>
</feature>
<dbReference type="InterPro" id="IPR016087">
    <property type="entry name" value="Chalcone_isomerase"/>
</dbReference>
<dbReference type="InterPro" id="IPR036298">
    <property type="entry name" value="Chalcone_isomerase_sf"/>
</dbReference>
<dbReference type="Gene3D" id="3.50.70.10">
    <property type="match status" value="1"/>
</dbReference>